<comment type="caution">
    <text evidence="10">Lacks conserved residue(s) required for the propagation of feature annotation.</text>
</comment>
<accession>A0A2K2BSC0</accession>
<keyword evidence="12" id="KW-1185">Reference proteome</keyword>
<dbReference type="Pfam" id="PF22776">
    <property type="entry name" value="K_trans_C"/>
    <property type="match status" value="1"/>
</dbReference>
<evidence type="ECO:0000256" key="7">
    <source>
        <dbReference type="ARBA" id="ARBA00022989"/>
    </source>
</evidence>
<evidence type="ECO:0000256" key="6">
    <source>
        <dbReference type="ARBA" id="ARBA00022958"/>
    </source>
</evidence>
<dbReference type="EMBL" id="CM009290">
    <property type="protein sequence ID" value="PNT52672.3"/>
    <property type="molecule type" value="Genomic_DNA"/>
</dbReference>
<gene>
    <name evidence="11" type="ORF">POPTR_001G045200v4</name>
</gene>
<keyword evidence="5 10" id="KW-0812">Transmembrane</keyword>
<dbReference type="InterPro" id="IPR053951">
    <property type="entry name" value="K_trans_N"/>
</dbReference>
<evidence type="ECO:0000256" key="3">
    <source>
        <dbReference type="ARBA" id="ARBA00022448"/>
    </source>
</evidence>
<evidence type="ECO:0000313" key="12">
    <source>
        <dbReference type="Proteomes" id="UP000006729"/>
    </source>
</evidence>
<keyword evidence="7 10" id="KW-1133">Transmembrane helix</keyword>
<evidence type="ECO:0000256" key="5">
    <source>
        <dbReference type="ARBA" id="ARBA00022692"/>
    </source>
</evidence>
<evidence type="ECO:0000313" key="11">
    <source>
        <dbReference type="EMBL" id="PNT52672.3"/>
    </source>
</evidence>
<keyword evidence="8 10" id="KW-0406">Ion transport</keyword>
<reference evidence="11 12" key="1">
    <citation type="journal article" date="2006" name="Science">
        <title>The genome of black cottonwood, Populus trichocarpa (Torr. &amp; Gray).</title>
        <authorList>
            <person name="Tuskan G.A."/>
            <person name="Difazio S."/>
            <person name="Jansson S."/>
            <person name="Bohlmann J."/>
            <person name="Grigoriev I."/>
            <person name="Hellsten U."/>
            <person name="Putnam N."/>
            <person name="Ralph S."/>
            <person name="Rombauts S."/>
            <person name="Salamov A."/>
            <person name="Schein J."/>
            <person name="Sterck L."/>
            <person name="Aerts A."/>
            <person name="Bhalerao R.R."/>
            <person name="Bhalerao R.P."/>
            <person name="Blaudez D."/>
            <person name="Boerjan W."/>
            <person name="Brun A."/>
            <person name="Brunner A."/>
            <person name="Busov V."/>
            <person name="Campbell M."/>
            <person name="Carlson J."/>
            <person name="Chalot M."/>
            <person name="Chapman J."/>
            <person name="Chen G.L."/>
            <person name="Cooper D."/>
            <person name="Coutinho P.M."/>
            <person name="Couturier J."/>
            <person name="Covert S."/>
            <person name="Cronk Q."/>
            <person name="Cunningham R."/>
            <person name="Davis J."/>
            <person name="Degroeve S."/>
            <person name="Dejardin A."/>
            <person name="Depamphilis C."/>
            <person name="Detter J."/>
            <person name="Dirks B."/>
            <person name="Dubchak I."/>
            <person name="Duplessis S."/>
            <person name="Ehlting J."/>
            <person name="Ellis B."/>
            <person name="Gendler K."/>
            <person name="Goodstein D."/>
            <person name="Gribskov M."/>
            <person name="Grimwood J."/>
            <person name="Groover A."/>
            <person name="Gunter L."/>
            <person name="Hamberger B."/>
            <person name="Heinze B."/>
            <person name="Helariutta Y."/>
            <person name="Henrissat B."/>
            <person name="Holligan D."/>
            <person name="Holt R."/>
            <person name="Huang W."/>
            <person name="Islam-Faridi N."/>
            <person name="Jones S."/>
            <person name="Jones-Rhoades M."/>
            <person name="Jorgensen R."/>
            <person name="Joshi C."/>
            <person name="Kangasjarvi J."/>
            <person name="Karlsson J."/>
            <person name="Kelleher C."/>
            <person name="Kirkpatrick R."/>
            <person name="Kirst M."/>
            <person name="Kohler A."/>
            <person name="Kalluri U."/>
            <person name="Larimer F."/>
            <person name="Leebens-Mack J."/>
            <person name="Leple J.C."/>
            <person name="Locascio P."/>
            <person name="Lou Y."/>
            <person name="Lucas S."/>
            <person name="Martin F."/>
            <person name="Montanini B."/>
            <person name="Napoli C."/>
            <person name="Nelson D.R."/>
            <person name="Nelson C."/>
            <person name="Nieminen K."/>
            <person name="Nilsson O."/>
            <person name="Pereda V."/>
            <person name="Peter G."/>
            <person name="Philippe R."/>
            <person name="Pilate G."/>
            <person name="Poliakov A."/>
            <person name="Razumovskaya J."/>
            <person name="Richardson P."/>
            <person name="Rinaldi C."/>
            <person name="Ritland K."/>
            <person name="Rouze P."/>
            <person name="Ryaboy D."/>
            <person name="Schmutz J."/>
            <person name="Schrader J."/>
            <person name="Segerman B."/>
            <person name="Shin H."/>
            <person name="Siddiqui A."/>
            <person name="Sterky F."/>
            <person name="Terry A."/>
            <person name="Tsai C.J."/>
            <person name="Uberbacher E."/>
            <person name="Unneberg P."/>
            <person name="Vahala J."/>
            <person name="Wall K."/>
            <person name="Wessler S."/>
            <person name="Yang G."/>
            <person name="Yin T."/>
            <person name="Douglas C."/>
            <person name="Marra M."/>
            <person name="Sandberg G."/>
            <person name="Van de Peer Y."/>
            <person name="Rokhsar D."/>
        </authorList>
    </citation>
    <scope>NUCLEOTIDE SEQUENCE [LARGE SCALE GENOMIC DNA]</scope>
    <source>
        <strain evidence="12">cv. Nisqually</strain>
    </source>
</reference>
<sequence>MSEQELERNQVQMEEETNVENKLNGRKISWGNLRRVDSLNLEAGRVSMSHSHGAHTSKTDWKRTLSLAFQTIGVVYGDIGTSPLYVYASTFTEGINHDQDILGVLSLIIYTIVLVPMLKYVFIVLRANDNGDGGTFALYSLICRSAKVSLIPNDQPEDHQLSNYRLDTPSNQLRRAHMIKEKMESSKTIKIILFLITILGTSMVIGDGVLTPCISVLSAVSGIKSLGKDAVVGISIAILIVLFSVQRLGTDKVGFAFAPVILLWFSFITGIGLFNLFKYEIGVLRAFNPKYMIDYFKRNGKQGWISLGGIVLCITGTEAMFADLGHFNVRAIQISFSSIVFPALIAAYSGQAAYLTKFKDDVSDTFYKSTPDPLYWPTFVVAVAAAIIASQAMISGAFAIISQSLSLGCFPRVKVVHTSAKYEGQVYIPEVNYLLMVACVVVCFAFKTTVKIGNAYGIAVVAVMVITTCLVTLIMLVIWKTRIWWIALFFFGFGAIEAVYLSSVLYKFKQGGYFPLAFSLILMISMGIWHYVHRERYIYELQNKVSSEYVRDLAERTDINRLPGIGLLYSELVQGIPPIFSHFISNIPSTHSVIVFVSIKSIPITKVALEERFLFRQVEPREYRMFRCIVRYGYKESIEEPHKFERQLVENLKEFIRHEHFIREGGNNESAPEEDNIQHSTLLAVKDGKTEGYAAVHVEESPQQPHPPRISSVSIQSINASSRSNQSVNGIESANSSGGMIHAAVPQGAEEEMQFVQKAMEKGVIYLIGEAEVVAKPESSWFKKLVVDYGYSFLRKNFRQGQTVLAIPRTRLLRVGMTYEV</sequence>
<dbReference type="GO" id="GO:0006813">
    <property type="term" value="P:potassium ion transport"/>
    <property type="evidence" value="ECO:0000318"/>
    <property type="project" value="GO_Central"/>
</dbReference>
<comment type="function">
    <text evidence="10">Potassium transporter.</text>
</comment>
<dbReference type="PANTHER" id="PTHR30540">
    <property type="entry name" value="OSMOTIC STRESS POTASSIUM TRANSPORTER"/>
    <property type="match status" value="1"/>
</dbReference>
<evidence type="ECO:0000256" key="4">
    <source>
        <dbReference type="ARBA" id="ARBA00022538"/>
    </source>
</evidence>
<dbReference type="GO" id="GO:0016020">
    <property type="term" value="C:membrane"/>
    <property type="evidence" value="ECO:0000318"/>
    <property type="project" value="GO_Central"/>
</dbReference>
<keyword evidence="6 10" id="KW-0630">Potassium</keyword>
<evidence type="ECO:0000256" key="2">
    <source>
        <dbReference type="ARBA" id="ARBA00008440"/>
    </source>
</evidence>
<dbReference type="InterPro" id="IPR003855">
    <property type="entry name" value="K+_transporter"/>
</dbReference>
<comment type="caution">
    <text evidence="11">The sequence shown here is derived from an EMBL/GenBank/DDBJ whole genome shotgun (WGS) entry which is preliminary data.</text>
</comment>
<dbReference type="InterPro" id="IPR053952">
    <property type="entry name" value="K_trans_C"/>
</dbReference>
<proteinExistence type="inferred from homology"/>
<protein>
    <recommendedName>
        <fullName evidence="10">Potassium transporter</fullName>
    </recommendedName>
</protein>
<organism evidence="11 12">
    <name type="scientific">Populus trichocarpa</name>
    <name type="common">Western balsam poplar</name>
    <name type="synonym">Populus balsamifera subsp. trichocarpa</name>
    <dbReference type="NCBI Taxonomy" id="3694"/>
    <lineage>
        <taxon>Eukaryota</taxon>
        <taxon>Viridiplantae</taxon>
        <taxon>Streptophyta</taxon>
        <taxon>Embryophyta</taxon>
        <taxon>Tracheophyta</taxon>
        <taxon>Spermatophyta</taxon>
        <taxon>Magnoliopsida</taxon>
        <taxon>eudicotyledons</taxon>
        <taxon>Gunneridae</taxon>
        <taxon>Pentapetalae</taxon>
        <taxon>rosids</taxon>
        <taxon>fabids</taxon>
        <taxon>Malpighiales</taxon>
        <taxon>Salicaceae</taxon>
        <taxon>Saliceae</taxon>
        <taxon>Populus</taxon>
    </lineage>
</organism>
<evidence type="ECO:0000256" key="8">
    <source>
        <dbReference type="ARBA" id="ARBA00023065"/>
    </source>
</evidence>
<dbReference type="Pfam" id="PF02705">
    <property type="entry name" value="K_trans"/>
    <property type="match status" value="1"/>
</dbReference>
<comment type="similarity">
    <text evidence="2 10">Belongs to the HAK/KUP transporter (TC 2.A.72.3) family.</text>
</comment>
<dbReference type="NCBIfam" id="TIGR00794">
    <property type="entry name" value="kup"/>
    <property type="match status" value="1"/>
</dbReference>
<dbReference type="FunCoup" id="A0A2K2BSC0">
    <property type="interactions" value="14"/>
</dbReference>
<keyword evidence="3" id="KW-0813">Transport</keyword>
<evidence type="ECO:0000256" key="9">
    <source>
        <dbReference type="ARBA" id="ARBA00023136"/>
    </source>
</evidence>
<keyword evidence="9 10" id="KW-0472">Membrane</keyword>
<dbReference type="GO" id="GO:0015079">
    <property type="term" value="F:potassium ion transmembrane transporter activity"/>
    <property type="evidence" value="ECO:0000318"/>
    <property type="project" value="GO_Central"/>
</dbReference>
<comment type="subcellular location">
    <subcellularLocation>
        <location evidence="1">Cell membrane</location>
        <topology evidence="1">Multi-pass membrane protein</topology>
    </subcellularLocation>
    <subcellularLocation>
        <location evidence="10">Membrane</location>
        <topology evidence="10">Multi-pass membrane protein</topology>
    </subcellularLocation>
</comment>
<dbReference type="InParanoid" id="A0A2K2BSC0"/>
<evidence type="ECO:0000256" key="10">
    <source>
        <dbReference type="RuleBase" id="RU321113"/>
    </source>
</evidence>
<dbReference type="GO" id="GO:0005886">
    <property type="term" value="C:plasma membrane"/>
    <property type="evidence" value="ECO:0007669"/>
    <property type="project" value="UniProtKB-SubCell"/>
</dbReference>
<keyword evidence="4 10" id="KW-0633">Potassium transport</keyword>
<dbReference type="AlphaFoldDB" id="A0A2K2BSC0"/>
<name>A0A2K2BSC0_POPTR</name>
<dbReference type="Proteomes" id="UP000006729">
    <property type="component" value="Chromosome 1"/>
</dbReference>
<dbReference type="PANTHER" id="PTHR30540:SF94">
    <property type="entry name" value="POTASSIUM TRANSPORTER 5"/>
    <property type="match status" value="1"/>
</dbReference>
<evidence type="ECO:0000256" key="1">
    <source>
        <dbReference type="ARBA" id="ARBA00004651"/>
    </source>
</evidence>